<reference evidence="2" key="1">
    <citation type="submission" date="2015-07" db="EMBL/GenBank/DDBJ databases">
        <title>Adaptation to a free-living lifestyle via gene acquisitions in the diplomonad Trepomonas sp. PC1.</title>
        <authorList>
            <person name="Xu F."/>
            <person name="Jerlstrom-Hultqvist J."/>
            <person name="Kolisko M."/>
            <person name="Simpson A.G.B."/>
            <person name="Roger A.J."/>
            <person name="Svard S.G."/>
            <person name="Andersson J.O."/>
        </authorList>
    </citation>
    <scope>NUCLEOTIDE SEQUENCE</scope>
    <source>
        <strain evidence="2">PC1</strain>
    </source>
</reference>
<dbReference type="AlphaFoldDB" id="A0A146K011"/>
<keyword evidence="1" id="KW-0175">Coiled coil</keyword>
<accession>A0A146K011</accession>
<feature type="non-terminal residue" evidence="2">
    <location>
        <position position="1"/>
    </location>
</feature>
<name>A0A146K011_9EUKA</name>
<protein>
    <submittedName>
        <fullName evidence="2">Uncharacterized protein</fullName>
    </submittedName>
</protein>
<dbReference type="EMBL" id="GDID01007657">
    <property type="protein sequence ID" value="JAP88949.1"/>
    <property type="molecule type" value="Transcribed_RNA"/>
</dbReference>
<evidence type="ECO:0000256" key="1">
    <source>
        <dbReference type="SAM" id="Coils"/>
    </source>
</evidence>
<sequence length="335" mass="39145">QEPVEEPLNQPLIQQQKIDDLMVNNGDKHLPQQFAEQQIILQVFTKQNDDDHSYYVQYKQHIDLSHDQQIYQIKVFNLNKQFSLTVHGLRLIQILGEDPDSIKQIAQLTFAESPPNLEIQHIKSLNEHQIVFEQVVQNQQIVQMLTNAGCEVIQKAENELIQHLEQREQQVDLVIQQVELLENGEAIHGQQEAVPFGNRMMSNQNSSINSQSQFGTVSIHESFTPQNNSLALQSVNESYISAVAGVINFEVDQESIMFDIVILDDQTQIVFKLQEEKEILQREKQDLIKQNENAMKLMQQQMEEMRKQMEKEKLEKEILQRKNEELMKRQHEKKE</sequence>
<evidence type="ECO:0000313" key="2">
    <source>
        <dbReference type="EMBL" id="JAP88949.1"/>
    </source>
</evidence>
<feature type="coiled-coil region" evidence="1">
    <location>
        <begin position="263"/>
        <end position="329"/>
    </location>
</feature>
<proteinExistence type="predicted"/>
<organism evidence="2">
    <name type="scientific">Trepomonas sp. PC1</name>
    <dbReference type="NCBI Taxonomy" id="1076344"/>
    <lineage>
        <taxon>Eukaryota</taxon>
        <taxon>Metamonada</taxon>
        <taxon>Diplomonadida</taxon>
        <taxon>Hexamitidae</taxon>
        <taxon>Hexamitinae</taxon>
        <taxon>Trepomonas</taxon>
    </lineage>
</organism>
<gene>
    <name evidence="2" type="ORF">TPC1_31556</name>
</gene>